<dbReference type="AlphaFoldDB" id="A0A6A6JRT6"/>
<dbReference type="EMBL" id="ML986487">
    <property type="protein sequence ID" value="KAF2278965.1"/>
    <property type="molecule type" value="Genomic_DNA"/>
</dbReference>
<dbReference type="GeneID" id="54555295"/>
<evidence type="ECO:0000313" key="1">
    <source>
        <dbReference type="EMBL" id="KAF2278965.1"/>
    </source>
</evidence>
<dbReference type="OrthoDB" id="3797709at2759"/>
<reference evidence="1" key="1">
    <citation type="journal article" date="2020" name="Stud. Mycol.">
        <title>101 Dothideomycetes genomes: a test case for predicting lifestyles and emergence of pathogens.</title>
        <authorList>
            <person name="Haridas S."/>
            <person name="Albert R."/>
            <person name="Binder M."/>
            <person name="Bloem J."/>
            <person name="Labutti K."/>
            <person name="Salamov A."/>
            <person name="Andreopoulos B."/>
            <person name="Baker S."/>
            <person name="Barry K."/>
            <person name="Bills G."/>
            <person name="Bluhm B."/>
            <person name="Cannon C."/>
            <person name="Castanera R."/>
            <person name="Culley D."/>
            <person name="Daum C."/>
            <person name="Ezra D."/>
            <person name="Gonzalez J."/>
            <person name="Henrissat B."/>
            <person name="Kuo A."/>
            <person name="Liang C."/>
            <person name="Lipzen A."/>
            <person name="Lutzoni F."/>
            <person name="Magnuson J."/>
            <person name="Mondo S."/>
            <person name="Nolan M."/>
            <person name="Ohm R."/>
            <person name="Pangilinan J."/>
            <person name="Park H.-J."/>
            <person name="Ramirez L."/>
            <person name="Alfaro M."/>
            <person name="Sun H."/>
            <person name="Tritt A."/>
            <person name="Yoshinaga Y."/>
            <person name="Zwiers L.-H."/>
            <person name="Turgeon B."/>
            <person name="Goodwin S."/>
            <person name="Spatafora J."/>
            <person name="Crous P."/>
            <person name="Grigoriev I."/>
        </authorList>
    </citation>
    <scope>NUCLEOTIDE SEQUENCE</scope>
    <source>
        <strain evidence="1">CBS 379.55</strain>
    </source>
</reference>
<evidence type="ECO:0000313" key="2">
    <source>
        <dbReference type="Proteomes" id="UP000800097"/>
    </source>
</evidence>
<organism evidence="1 2">
    <name type="scientific">Westerdykella ornata</name>
    <dbReference type="NCBI Taxonomy" id="318751"/>
    <lineage>
        <taxon>Eukaryota</taxon>
        <taxon>Fungi</taxon>
        <taxon>Dikarya</taxon>
        <taxon>Ascomycota</taxon>
        <taxon>Pezizomycotina</taxon>
        <taxon>Dothideomycetes</taxon>
        <taxon>Pleosporomycetidae</taxon>
        <taxon>Pleosporales</taxon>
        <taxon>Sporormiaceae</taxon>
        <taxon>Westerdykella</taxon>
    </lineage>
</organism>
<dbReference type="Proteomes" id="UP000800097">
    <property type="component" value="Unassembled WGS sequence"/>
</dbReference>
<sequence length="153" mass="17553">MAPSYPSFEWVSQLSVRFKVPNKQLVYKILEDCDQDERLQVKAAGTLLYYRIKRLAALLSRHRIQLNDSTPLEADVTLFLPPSPCPPPKPTTVRPRGYSTSLATIPEENERPSGQQPAWIEHYEYMPAERRYGMCVNPRYTLDELQIGLPMCG</sequence>
<protein>
    <submittedName>
        <fullName evidence="1">Uncharacterized protein</fullName>
    </submittedName>
</protein>
<accession>A0A6A6JRT6</accession>
<proteinExistence type="predicted"/>
<gene>
    <name evidence="1" type="ORF">EI97DRAFT_484725</name>
</gene>
<name>A0A6A6JRT6_WESOR</name>
<keyword evidence="2" id="KW-1185">Reference proteome</keyword>
<dbReference type="RefSeq" id="XP_033656504.1">
    <property type="nucleotide sequence ID" value="XM_033802120.1"/>
</dbReference>